<dbReference type="Gene3D" id="3.30.300.30">
    <property type="match status" value="1"/>
</dbReference>
<dbReference type="InterPro" id="IPR000873">
    <property type="entry name" value="AMP-dep_synth/lig_dom"/>
</dbReference>
<comment type="similarity">
    <text evidence="1">Belongs to the ATP-dependent AMP-binding enzyme family.</text>
</comment>
<gene>
    <name evidence="4" type="ORF">MNBD_GAMMA11-3318</name>
</gene>
<keyword evidence="4" id="KW-0012">Acyltransferase</keyword>
<evidence type="ECO:0000313" key="4">
    <source>
        <dbReference type="EMBL" id="VAW62044.1"/>
    </source>
</evidence>
<dbReference type="Pfam" id="PF01553">
    <property type="entry name" value="Acyltransferase"/>
    <property type="match status" value="1"/>
</dbReference>
<dbReference type="InterPro" id="IPR045851">
    <property type="entry name" value="AMP-bd_C_sf"/>
</dbReference>
<dbReference type="Gene3D" id="3.40.50.12780">
    <property type="entry name" value="N-terminal domain of ligase-like"/>
    <property type="match status" value="1"/>
</dbReference>
<keyword evidence="2 4" id="KW-0436">Ligase</keyword>
<organism evidence="4">
    <name type="scientific">hydrothermal vent metagenome</name>
    <dbReference type="NCBI Taxonomy" id="652676"/>
    <lineage>
        <taxon>unclassified sequences</taxon>
        <taxon>metagenomes</taxon>
        <taxon>ecological metagenomes</taxon>
    </lineage>
</organism>
<dbReference type="AlphaFoldDB" id="A0A3B0Y0L8"/>
<proteinExistence type="inferred from homology"/>
<dbReference type="EC" id="6.2.1.20" evidence="4"/>
<sequence length="721" mass="80053">MLSSILKTLFRGLLRIFYRVEISGAEHLKQIGPRTLVVSNHTSFLDAVLLYAFLPTTTTFAINTYIARSWMGTLGRLFCDLFALDPANPLSIRALIRRVKKGGCVVIFPEGRITVTGSLMKIYPGPGMVADKSRATLLPVRIDGAQYTAFSRLRGLIKLRWFPKITLSVQAPRSLYIDPELRGRKRRIQAGRQLSDLMSELIFETADKNLTLIDRLLEARRIHGGRHLVAEDINRTPLNYNSLITKSLVLGRQLTKYTEKDETVGVLLPGTLATVATFWGLQITGRTPAMLNYTVGAQGMILACETAVLKHVITSRSFIEKAKLEDATEKLGKQVEILYLEDIAQKISLLAKLNGLWMSRFNLIVRAHSEKRPQDRAVVLFTSGSEGTPKGVVLSHQNLLSNIQQLISRIDFNGHDIALNALPLFHSFGLTAGMIMPLTSGVRVFFYPSPLHYRVVPEVSYDINATILFGTNTFLAGYARFADAYDFYSLRYVFAGAEKLQNEVREIWQNKFGVRIFEGYGATETSPVLSSNTPMGNCPGTVGRLMEGIEYRLQSIPGLDEGQRLQVKGPNIMQGYLLHDNPGVLIPPVTELGEGWYDTGDIVTIDAEGFVRICGRAKRFAKIGGEMVSLTSVEVLASKVWNDALHAAISIPDERKGEQIVLFTEVENAQRAELLKQAREDGIGEINVPRSIQYVKKIPVLGTGKIDYISAAKLLHTKDAA</sequence>
<dbReference type="SUPFAM" id="SSF56801">
    <property type="entry name" value="Acetyl-CoA synthetase-like"/>
    <property type="match status" value="1"/>
</dbReference>
<dbReference type="InterPro" id="IPR042099">
    <property type="entry name" value="ANL_N_sf"/>
</dbReference>
<dbReference type="EMBL" id="UOFG01000162">
    <property type="protein sequence ID" value="VAW62044.1"/>
    <property type="molecule type" value="Genomic_DNA"/>
</dbReference>
<dbReference type="PANTHER" id="PTHR43201">
    <property type="entry name" value="ACYL-COA SYNTHETASE"/>
    <property type="match status" value="1"/>
</dbReference>
<evidence type="ECO:0000256" key="2">
    <source>
        <dbReference type="ARBA" id="ARBA00022598"/>
    </source>
</evidence>
<accession>A0A3B0Y0L8</accession>
<reference evidence="4" key="1">
    <citation type="submission" date="2018-06" db="EMBL/GenBank/DDBJ databases">
        <authorList>
            <person name="Zhirakovskaya E."/>
        </authorList>
    </citation>
    <scope>NUCLEOTIDE SEQUENCE</scope>
</reference>
<dbReference type="Pfam" id="PF00501">
    <property type="entry name" value="AMP-binding"/>
    <property type="match status" value="1"/>
</dbReference>
<dbReference type="EC" id="2.3.1.40" evidence="4"/>
<name>A0A3B0Y0L8_9ZZZZ</name>
<dbReference type="InterPro" id="IPR020845">
    <property type="entry name" value="AMP-binding_CS"/>
</dbReference>
<evidence type="ECO:0000259" key="3">
    <source>
        <dbReference type="SMART" id="SM00563"/>
    </source>
</evidence>
<dbReference type="SMART" id="SM00563">
    <property type="entry name" value="PlsC"/>
    <property type="match status" value="1"/>
</dbReference>
<dbReference type="SUPFAM" id="SSF69593">
    <property type="entry name" value="Glycerol-3-phosphate (1)-acyltransferase"/>
    <property type="match status" value="1"/>
</dbReference>
<dbReference type="GO" id="GO:0008922">
    <property type="term" value="F:long-chain fatty acid [acyl-carrier-protein] ligase activity"/>
    <property type="evidence" value="ECO:0007669"/>
    <property type="project" value="UniProtKB-EC"/>
</dbReference>
<dbReference type="PROSITE" id="PS00455">
    <property type="entry name" value="AMP_BINDING"/>
    <property type="match status" value="1"/>
</dbReference>
<dbReference type="GO" id="GO:0006631">
    <property type="term" value="P:fatty acid metabolic process"/>
    <property type="evidence" value="ECO:0007669"/>
    <property type="project" value="TreeGrafter"/>
</dbReference>
<dbReference type="CDD" id="cd07989">
    <property type="entry name" value="LPLAT_AGPAT-like"/>
    <property type="match status" value="1"/>
</dbReference>
<keyword evidence="4" id="KW-0808">Transferase</keyword>
<protein>
    <submittedName>
        <fullName evidence="4">2-acylglycerophosphoethanolamine acyltransferase / Acyl-[acyl-carrier-protein] synthetase</fullName>
        <ecNumber evidence="4">2.3.1.40</ecNumber>
        <ecNumber evidence="4">6.2.1.20</ecNumber>
    </submittedName>
</protein>
<evidence type="ECO:0000256" key="1">
    <source>
        <dbReference type="ARBA" id="ARBA00006432"/>
    </source>
</evidence>
<feature type="domain" description="Phospholipid/glycerol acyltransferase" evidence="3">
    <location>
        <begin position="35"/>
        <end position="145"/>
    </location>
</feature>
<dbReference type="InterPro" id="IPR002123">
    <property type="entry name" value="Plipid/glycerol_acylTrfase"/>
</dbReference>
<dbReference type="GO" id="GO:0008779">
    <property type="term" value="F:acyl-[acyl-carrier-protein]-phospholipid O-acyltransferase activity"/>
    <property type="evidence" value="ECO:0007669"/>
    <property type="project" value="UniProtKB-EC"/>
</dbReference>
<dbReference type="PANTHER" id="PTHR43201:SF5">
    <property type="entry name" value="MEDIUM-CHAIN ACYL-COA LIGASE ACSF2, MITOCHONDRIAL"/>
    <property type="match status" value="1"/>
</dbReference>
<dbReference type="GO" id="GO:0031956">
    <property type="term" value="F:medium-chain fatty acid-CoA ligase activity"/>
    <property type="evidence" value="ECO:0007669"/>
    <property type="project" value="TreeGrafter"/>
</dbReference>